<gene>
    <name evidence="3" type="ORF">PF66_00022</name>
</gene>
<organism evidence="3 4">
    <name type="scientific">Pseudomonas asplenii</name>
    <dbReference type="NCBI Taxonomy" id="53407"/>
    <lineage>
        <taxon>Bacteria</taxon>
        <taxon>Pseudomonadati</taxon>
        <taxon>Pseudomonadota</taxon>
        <taxon>Gammaproteobacteria</taxon>
        <taxon>Pseudomonadales</taxon>
        <taxon>Pseudomonadaceae</taxon>
        <taxon>Pseudomonas</taxon>
    </lineage>
</organism>
<dbReference type="Pfam" id="PF08327">
    <property type="entry name" value="AHSA1"/>
    <property type="match status" value="1"/>
</dbReference>
<proteinExistence type="inferred from homology"/>
<dbReference type="InterPro" id="IPR013538">
    <property type="entry name" value="ASHA1/2-like_C"/>
</dbReference>
<evidence type="ECO:0000259" key="2">
    <source>
        <dbReference type="Pfam" id="PF08327"/>
    </source>
</evidence>
<dbReference type="Gene3D" id="3.30.530.20">
    <property type="match status" value="1"/>
</dbReference>
<dbReference type="Proteomes" id="UP000037931">
    <property type="component" value="Unassembled WGS sequence"/>
</dbReference>
<dbReference type="RefSeq" id="WP_054056514.1">
    <property type="nucleotide sequence ID" value="NZ_JAQMZR010000004.1"/>
</dbReference>
<comment type="caution">
    <text evidence="3">The sequence shown here is derived from an EMBL/GenBank/DDBJ whole genome shotgun (WGS) entry which is preliminary data.</text>
</comment>
<dbReference type="STRING" id="50340.PF66_00022"/>
<evidence type="ECO:0000313" key="3">
    <source>
        <dbReference type="EMBL" id="KPA93098.1"/>
    </source>
</evidence>
<protein>
    <recommendedName>
        <fullName evidence="2">Activator of Hsp90 ATPase homologue 1/2-like C-terminal domain-containing protein</fullName>
    </recommendedName>
</protein>
<keyword evidence="4" id="KW-1185">Reference proteome</keyword>
<evidence type="ECO:0000256" key="1">
    <source>
        <dbReference type="ARBA" id="ARBA00006817"/>
    </source>
</evidence>
<sequence length="163" mass="18279">MSSLPLQPMRADYELSISRLLEAPRNEVFRAWTEPDLLARWWGPHGMTTPICEMQLWVGGLFRTVMRAPDGSEYPYQGVFLEIAAPERIVFTDAFAPGWTPTGKPFMTARITLQEAPGGTLYTASAMHWSAAERDSHEQMGFHQGWGESLDRLALLLAQGLPD</sequence>
<dbReference type="EMBL" id="JSYZ01000001">
    <property type="protein sequence ID" value="KPA93098.1"/>
    <property type="molecule type" value="Genomic_DNA"/>
</dbReference>
<accession>A0A0M9GKD4</accession>
<reference evidence="3 4" key="1">
    <citation type="journal article" date="2015" name="PLoS ONE">
        <title>Rice-Infecting Pseudomonas Genomes Are Highly Accessorized and Harbor Multiple Putative Virulence Mechanisms to Cause Sheath Brown Rot.</title>
        <authorList>
            <person name="Quibod I.L."/>
            <person name="Grande G."/>
            <person name="Oreiro E.G."/>
            <person name="Borja F.N."/>
            <person name="Dossa G.S."/>
            <person name="Mauleon R."/>
            <person name="Cruz C.V."/>
            <person name="Oliva R."/>
        </authorList>
    </citation>
    <scope>NUCLEOTIDE SEQUENCE [LARGE SCALE GENOMIC DNA]</scope>
    <source>
        <strain evidence="3 4">IRRI 6609</strain>
    </source>
</reference>
<dbReference type="PATRIC" id="fig|50340.43.peg.22"/>
<name>A0A0M9GKD4_9PSED</name>
<dbReference type="InterPro" id="IPR023393">
    <property type="entry name" value="START-like_dom_sf"/>
</dbReference>
<evidence type="ECO:0000313" key="4">
    <source>
        <dbReference type="Proteomes" id="UP000037931"/>
    </source>
</evidence>
<dbReference type="AlphaFoldDB" id="A0A0M9GKD4"/>
<dbReference type="CDD" id="cd08896">
    <property type="entry name" value="SRPBCC_CalC_Aha1-like_3"/>
    <property type="match status" value="1"/>
</dbReference>
<feature type="domain" description="Activator of Hsp90 ATPase homologue 1/2-like C-terminal" evidence="2">
    <location>
        <begin position="23"/>
        <end position="157"/>
    </location>
</feature>
<dbReference type="SUPFAM" id="SSF55961">
    <property type="entry name" value="Bet v1-like"/>
    <property type="match status" value="1"/>
</dbReference>
<comment type="similarity">
    <text evidence="1">Belongs to the AHA1 family.</text>
</comment>